<feature type="compositionally biased region" description="Polar residues" evidence="1">
    <location>
        <begin position="319"/>
        <end position="330"/>
    </location>
</feature>
<dbReference type="Pfam" id="PF20245">
    <property type="entry name" value="DUF6600"/>
    <property type="match status" value="1"/>
</dbReference>
<name>A0A4P6ZC67_9FLAO</name>
<dbReference type="AlphaFoldDB" id="A0A4P6ZC67"/>
<gene>
    <name evidence="2" type="ORF">NBC122_00179</name>
</gene>
<sequence length="382" mass="45501">MKTKNTSASTLKKLFKTVFTFALFIAIYANFGMTCVSAQSRISATITYQTFYDELSPYGHWIEYPGYEHVWSPNVDGDFRPYLTNGSWEYTTDGWAWVSNYDWGWAPFHYGRWLYDPLYGWLWIPGYEWSPAWVTWGEVDDYYAWAPLGPLVNVGLAYYNWRPNAFYWNIVRRNHIYDRDVSRFAEDRSRDNTFVNRIHTLNNFNRTFIHNQYYSHGPELKNVEEYTSRRITPVSIKSAAKIIPAKREGNNLHLYRPAVVHPQPPVFRRMNIDNAPMRTGEENFRQQNNNNRNSQLIENNRQDQNREARKTRSLEKAPRNQNMEVRTSPLSERRRQIYNTEEQRMPPVDRATQRQNIERMPEMRSPARSFESRMPQGSGRRR</sequence>
<dbReference type="KEGG" id="csal:NBC122_00179"/>
<dbReference type="RefSeq" id="WP_133438575.1">
    <property type="nucleotide sequence ID" value="NZ_CP037954.1"/>
</dbReference>
<dbReference type="Proteomes" id="UP000294419">
    <property type="component" value="Chromosome"/>
</dbReference>
<evidence type="ECO:0000313" key="2">
    <source>
        <dbReference type="EMBL" id="QBO57037.1"/>
    </source>
</evidence>
<feature type="compositionally biased region" description="Basic and acidic residues" evidence="1">
    <location>
        <begin position="300"/>
        <end position="318"/>
    </location>
</feature>
<dbReference type="EMBL" id="CP037954">
    <property type="protein sequence ID" value="QBO57037.1"/>
    <property type="molecule type" value="Genomic_DNA"/>
</dbReference>
<protein>
    <submittedName>
        <fullName evidence="2">Uncharacterized protein</fullName>
    </submittedName>
</protein>
<dbReference type="OrthoDB" id="5485224at2"/>
<keyword evidence="3" id="KW-1185">Reference proteome</keyword>
<reference evidence="2 3" key="1">
    <citation type="submission" date="2019-03" db="EMBL/GenBank/DDBJ databases">
        <authorList>
            <person name="Kim H."/>
            <person name="Yu S.-M."/>
        </authorList>
    </citation>
    <scope>NUCLEOTIDE SEQUENCE [LARGE SCALE GENOMIC DNA]</scope>
    <source>
        <strain evidence="2 3">NBC122</strain>
    </source>
</reference>
<dbReference type="InterPro" id="IPR046535">
    <property type="entry name" value="DUF6600"/>
</dbReference>
<feature type="compositionally biased region" description="Low complexity" evidence="1">
    <location>
        <begin position="285"/>
        <end position="299"/>
    </location>
</feature>
<evidence type="ECO:0000256" key="1">
    <source>
        <dbReference type="SAM" id="MobiDB-lite"/>
    </source>
</evidence>
<feature type="region of interest" description="Disordered" evidence="1">
    <location>
        <begin position="282"/>
        <end position="382"/>
    </location>
</feature>
<evidence type="ECO:0000313" key="3">
    <source>
        <dbReference type="Proteomes" id="UP000294419"/>
    </source>
</evidence>
<organism evidence="2 3">
    <name type="scientific">Chryseobacterium salivictor</name>
    <dbReference type="NCBI Taxonomy" id="2547600"/>
    <lineage>
        <taxon>Bacteria</taxon>
        <taxon>Pseudomonadati</taxon>
        <taxon>Bacteroidota</taxon>
        <taxon>Flavobacteriia</taxon>
        <taxon>Flavobacteriales</taxon>
        <taxon>Weeksellaceae</taxon>
        <taxon>Chryseobacterium group</taxon>
        <taxon>Chryseobacterium</taxon>
    </lineage>
</organism>
<accession>A0A4P6ZC67</accession>
<proteinExistence type="predicted"/>